<name>A0ABS4JQY5_9FIRM</name>
<evidence type="ECO:0000313" key="10">
    <source>
        <dbReference type="Proteomes" id="UP001519289"/>
    </source>
</evidence>
<organism evidence="9 10">
    <name type="scientific">Symbiobacterium terraclitae</name>
    <dbReference type="NCBI Taxonomy" id="557451"/>
    <lineage>
        <taxon>Bacteria</taxon>
        <taxon>Bacillati</taxon>
        <taxon>Bacillota</taxon>
        <taxon>Clostridia</taxon>
        <taxon>Eubacteriales</taxon>
        <taxon>Symbiobacteriaceae</taxon>
        <taxon>Symbiobacterium</taxon>
    </lineage>
</organism>
<feature type="transmembrane region" description="Helical" evidence="7">
    <location>
        <begin position="75"/>
        <end position="97"/>
    </location>
</feature>
<keyword evidence="4 7" id="KW-0812">Transmembrane</keyword>
<protein>
    <submittedName>
        <fullName evidence="9">Multiple sugar transport system permease protein</fullName>
    </submittedName>
</protein>
<keyword evidence="6 7" id="KW-0472">Membrane</keyword>
<feature type="transmembrane region" description="Helical" evidence="7">
    <location>
        <begin position="145"/>
        <end position="168"/>
    </location>
</feature>
<feature type="transmembrane region" description="Helical" evidence="7">
    <location>
        <begin position="217"/>
        <end position="240"/>
    </location>
</feature>
<accession>A0ABS4JQY5</accession>
<keyword evidence="2 7" id="KW-0813">Transport</keyword>
<dbReference type="EMBL" id="JAGGLG010000008">
    <property type="protein sequence ID" value="MBP2017951.1"/>
    <property type="molecule type" value="Genomic_DNA"/>
</dbReference>
<gene>
    <name evidence="9" type="ORF">J2Z79_001337</name>
</gene>
<evidence type="ECO:0000256" key="3">
    <source>
        <dbReference type="ARBA" id="ARBA00022475"/>
    </source>
</evidence>
<keyword evidence="9" id="KW-0762">Sugar transport</keyword>
<feature type="transmembrane region" description="Helical" evidence="7">
    <location>
        <begin position="247"/>
        <end position="267"/>
    </location>
</feature>
<keyword evidence="10" id="KW-1185">Reference proteome</keyword>
<feature type="transmembrane region" description="Helical" evidence="7">
    <location>
        <begin position="189"/>
        <end position="211"/>
    </location>
</feature>
<evidence type="ECO:0000256" key="4">
    <source>
        <dbReference type="ARBA" id="ARBA00022692"/>
    </source>
</evidence>
<evidence type="ECO:0000256" key="6">
    <source>
        <dbReference type="ARBA" id="ARBA00023136"/>
    </source>
</evidence>
<dbReference type="InterPro" id="IPR000515">
    <property type="entry name" value="MetI-like"/>
</dbReference>
<evidence type="ECO:0000256" key="2">
    <source>
        <dbReference type="ARBA" id="ARBA00022448"/>
    </source>
</evidence>
<comment type="subcellular location">
    <subcellularLocation>
        <location evidence="1 7">Cell membrane</location>
        <topology evidence="1 7">Multi-pass membrane protein</topology>
    </subcellularLocation>
</comment>
<evidence type="ECO:0000256" key="5">
    <source>
        <dbReference type="ARBA" id="ARBA00022989"/>
    </source>
</evidence>
<evidence type="ECO:0000313" key="9">
    <source>
        <dbReference type="EMBL" id="MBP2017951.1"/>
    </source>
</evidence>
<dbReference type="PANTHER" id="PTHR32243">
    <property type="entry name" value="MALTOSE TRANSPORT SYSTEM PERMEASE-RELATED"/>
    <property type="match status" value="1"/>
</dbReference>
<evidence type="ECO:0000256" key="1">
    <source>
        <dbReference type="ARBA" id="ARBA00004651"/>
    </source>
</evidence>
<evidence type="ECO:0000259" key="8">
    <source>
        <dbReference type="PROSITE" id="PS50928"/>
    </source>
</evidence>
<dbReference type="PROSITE" id="PS50928">
    <property type="entry name" value="ABC_TM1"/>
    <property type="match status" value="1"/>
</dbReference>
<evidence type="ECO:0000256" key="7">
    <source>
        <dbReference type="RuleBase" id="RU363032"/>
    </source>
</evidence>
<keyword evidence="3" id="KW-1003">Cell membrane</keyword>
<feature type="transmembrane region" description="Helical" evidence="7">
    <location>
        <begin position="12"/>
        <end position="34"/>
    </location>
</feature>
<feature type="domain" description="ABC transmembrane type-1" evidence="8">
    <location>
        <begin position="71"/>
        <end position="268"/>
    </location>
</feature>
<dbReference type="InterPro" id="IPR035906">
    <property type="entry name" value="MetI-like_sf"/>
</dbReference>
<keyword evidence="5 7" id="KW-1133">Transmembrane helix</keyword>
<dbReference type="Proteomes" id="UP001519289">
    <property type="component" value="Unassembled WGS sequence"/>
</dbReference>
<sequence>MTPQAWKRVHNALLTLLTALVVVATLFPIAWMVLSSLQSTADLQLGQISLANPRWENYRQMWANVRFGVYLRNSLIISGITTLTACAFATLAGYALARFRFRGADLFSMAVLSTQMIPGIMFLLPIYFIFLWIRQTFGLPMVNTYWGMILIYTAFFTPMSIWIMRGFFAAIPHELEEAALIDGATLFGAFWRVILPLSAPGLIATGVYIFLNAWDELLFAWVMTSTAEVATIPIGIRLYIGQFQNRYDLLMAAATVTTIPVVVTFLLTQRWFISGMTAGSVKG</sequence>
<reference evidence="9 10" key="1">
    <citation type="submission" date="2021-03" db="EMBL/GenBank/DDBJ databases">
        <title>Genomic Encyclopedia of Type Strains, Phase IV (KMG-IV): sequencing the most valuable type-strain genomes for metagenomic binning, comparative biology and taxonomic classification.</title>
        <authorList>
            <person name="Goeker M."/>
        </authorList>
    </citation>
    <scope>NUCLEOTIDE SEQUENCE [LARGE SCALE GENOMIC DNA]</scope>
    <source>
        <strain evidence="9 10">DSM 27138</strain>
    </source>
</reference>
<dbReference type="InterPro" id="IPR050901">
    <property type="entry name" value="BP-dep_ABC_trans_perm"/>
</dbReference>
<dbReference type="Gene3D" id="1.10.3720.10">
    <property type="entry name" value="MetI-like"/>
    <property type="match status" value="1"/>
</dbReference>
<comment type="similarity">
    <text evidence="7">Belongs to the binding-protein-dependent transport system permease family.</text>
</comment>
<feature type="transmembrane region" description="Helical" evidence="7">
    <location>
        <begin position="109"/>
        <end position="133"/>
    </location>
</feature>
<comment type="caution">
    <text evidence="9">The sequence shown here is derived from an EMBL/GenBank/DDBJ whole genome shotgun (WGS) entry which is preliminary data.</text>
</comment>
<dbReference type="PANTHER" id="PTHR32243:SF18">
    <property type="entry name" value="INNER MEMBRANE ABC TRANSPORTER PERMEASE PROTEIN YCJP"/>
    <property type="match status" value="1"/>
</dbReference>
<proteinExistence type="inferred from homology"/>
<dbReference type="CDD" id="cd06261">
    <property type="entry name" value="TM_PBP2"/>
    <property type="match status" value="1"/>
</dbReference>
<dbReference type="SUPFAM" id="SSF161098">
    <property type="entry name" value="MetI-like"/>
    <property type="match status" value="1"/>
</dbReference>
<dbReference type="RefSeq" id="WP_209466090.1">
    <property type="nucleotide sequence ID" value="NZ_JAGGLG010000008.1"/>
</dbReference>
<dbReference type="Pfam" id="PF00528">
    <property type="entry name" value="BPD_transp_1"/>
    <property type="match status" value="1"/>
</dbReference>